<organism evidence="4 5">
    <name type="scientific">Vittaforma corneae (strain ATCC 50505)</name>
    <name type="common">Microsporidian parasite</name>
    <name type="synonym">Nosema corneum</name>
    <dbReference type="NCBI Taxonomy" id="993615"/>
    <lineage>
        <taxon>Eukaryota</taxon>
        <taxon>Fungi</taxon>
        <taxon>Fungi incertae sedis</taxon>
        <taxon>Microsporidia</taxon>
        <taxon>Nosematidae</taxon>
        <taxon>Vittaforma</taxon>
    </lineage>
</organism>
<name>L2GQ92_VITCO</name>
<dbReference type="GO" id="GO:0005737">
    <property type="term" value="C:cytoplasm"/>
    <property type="evidence" value="ECO:0007669"/>
    <property type="project" value="TreeGrafter"/>
</dbReference>
<evidence type="ECO:0000313" key="4">
    <source>
        <dbReference type="EMBL" id="ELA42784.1"/>
    </source>
</evidence>
<dbReference type="OrthoDB" id="2275560at2759"/>
<evidence type="ECO:0000256" key="1">
    <source>
        <dbReference type="ARBA" id="ARBA00006941"/>
    </source>
</evidence>
<dbReference type="FunFam" id="2.20.25.20:FF:000001">
    <property type="entry name" value="Casein kinase II subunit beta"/>
    <property type="match status" value="1"/>
</dbReference>
<dbReference type="GO" id="GO:0005956">
    <property type="term" value="C:protein kinase CK2 complex"/>
    <property type="evidence" value="ECO:0007669"/>
    <property type="project" value="UniProtKB-UniRule"/>
</dbReference>
<dbReference type="OMA" id="WIHWFCK"/>
<dbReference type="InterPro" id="IPR035991">
    <property type="entry name" value="Casein_kinase_II_beta-like"/>
</dbReference>
<dbReference type="VEuPathDB" id="MicrosporidiaDB:VICG_00099"/>
<dbReference type="PANTHER" id="PTHR11740">
    <property type="entry name" value="CASEIN KINASE II SUBUNIT BETA"/>
    <property type="match status" value="1"/>
</dbReference>
<dbReference type="PANTHER" id="PTHR11740:SF0">
    <property type="entry name" value="CASEIN KINASE II SUBUNIT BETA"/>
    <property type="match status" value="1"/>
</dbReference>
<dbReference type="Pfam" id="PF01214">
    <property type="entry name" value="CK_II_beta"/>
    <property type="match status" value="1"/>
</dbReference>
<keyword evidence="5" id="KW-1185">Reference proteome</keyword>
<dbReference type="AlphaFoldDB" id="L2GQ92"/>
<dbReference type="GO" id="GO:0019887">
    <property type="term" value="F:protein kinase regulator activity"/>
    <property type="evidence" value="ECO:0007669"/>
    <property type="project" value="InterPro"/>
</dbReference>
<protein>
    <recommendedName>
        <fullName evidence="3">Casein kinase II subunit beta</fullName>
        <shortName evidence="3">CK II beta</shortName>
    </recommendedName>
</protein>
<dbReference type="SMART" id="SM01085">
    <property type="entry name" value="CK_II_beta"/>
    <property type="match status" value="1"/>
</dbReference>
<dbReference type="PRINTS" id="PR00472">
    <property type="entry name" value="CASNKINASEII"/>
</dbReference>
<evidence type="ECO:0000256" key="2">
    <source>
        <dbReference type="ARBA" id="ARBA00045899"/>
    </source>
</evidence>
<dbReference type="EMBL" id="JH370130">
    <property type="protein sequence ID" value="ELA42784.1"/>
    <property type="molecule type" value="Genomic_DNA"/>
</dbReference>
<evidence type="ECO:0000313" key="5">
    <source>
        <dbReference type="Proteomes" id="UP000011082"/>
    </source>
</evidence>
<sequence>MRTDTCENNESDNSEKAYDDLWILKFMNKRQNRYLERIQDSFLQDRFNFYGLREKVEDFDDAYLAIQDQKPSKNFSVESMLYILAHQRYVFTKTGADNVLDRVLNKEYGTCPRYGCKDIPLIPIGLSNQIGKAYTMAYCHNCNNLFEARGSLKKLDGAAWGSGFAHFLILTYPYQFEKRSFREYTPKIFGFGVTELEDNDDSS</sequence>
<reference evidence="5" key="1">
    <citation type="submission" date="2011-05" db="EMBL/GenBank/DDBJ databases">
        <title>The genome sequence of Vittaforma corneae strain ATCC 50505.</title>
        <authorList>
            <consortium name="The Broad Institute Genome Sequencing Platform"/>
            <person name="Cuomo C."/>
            <person name="Didier E."/>
            <person name="Bowers L."/>
            <person name="Young S.K."/>
            <person name="Zeng Q."/>
            <person name="Gargeya S."/>
            <person name="Fitzgerald M."/>
            <person name="Haas B."/>
            <person name="Abouelleil A."/>
            <person name="Alvarado L."/>
            <person name="Arachchi H.M."/>
            <person name="Berlin A."/>
            <person name="Chapman S.B."/>
            <person name="Gearin G."/>
            <person name="Goldberg J."/>
            <person name="Griggs A."/>
            <person name="Gujja S."/>
            <person name="Hansen M."/>
            <person name="Heiman D."/>
            <person name="Howarth C."/>
            <person name="Larimer J."/>
            <person name="Lui A."/>
            <person name="MacDonald P.J.P."/>
            <person name="McCowen C."/>
            <person name="Montmayeur A."/>
            <person name="Murphy C."/>
            <person name="Neiman D."/>
            <person name="Pearson M."/>
            <person name="Priest M."/>
            <person name="Roberts A."/>
            <person name="Saif S."/>
            <person name="Shea T."/>
            <person name="Sisk P."/>
            <person name="Stolte C."/>
            <person name="Sykes S."/>
            <person name="Wortman J."/>
            <person name="Nusbaum C."/>
            <person name="Birren B."/>
        </authorList>
    </citation>
    <scope>NUCLEOTIDE SEQUENCE [LARGE SCALE GENOMIC DNA]</scope>
    <source>
        <strain evidence="5">ATCC 50505</strain>
    </source>
</reference>
<dbReference type="Gene3D" id="1.10.1820.10">
    <property type="entry name" value="protein kinase ck2 holoenzyme, chain C, domain 1"/>
    <property type="match status" value="1"/>
</dbReference>
<comment type="subunit">
    <text evidence="3">Tetramer of two alpha and two beta subunits.</text>
</comment>
<dbReference type="HOGENOM" id="CLU_034027_3_3_1"/>
<dbReference type="InParanoid" id="L2GQ92"/>
<proteinExistence type="inferred from homology"/>
<comment type="function">
    <text evidence="2 3">Regulatory subunit of casein kinase II/CK2. As part of the kinase complex regulates the basal catalytic activity of the alpha subunit a constitutively active serine/threonine-protein kinase that phosphorylates a large number of substrates containing acidic residues C-terminal to the phosphorylated serine or threonine.</text>
</comment>
<dbReference type="InterPro" id="IPR000704">
    <property type="entry name" value="Casein_kinase_II_reg-sub"/>
</dbReference>
<dbReference type="STRING" id="993615.L2GQ92"/>
<evidence type="ECO:0000256" key="3">
    <source>
        <dbReference type="RuleBase" id="RU361268"/>
    </source>
</evidence>
<dbReference type="GeneID" id="19880817"/>
<dbReference type="FunCoup" id="L2GQ92">
    <property type="interactions" value="149"/>
</dbReference>
<comment type="similarity">
    <text evidence="1 3">Belongs to the casein kinase 2 subunit beta family.</text>
</comment>
<gene>
    <name evidence="4" type="ORF">VICG_00099</name>
</gene>
<dbReference type="RefSeq" id="XP_007603552.1">
    <property type="nucleotide sequence ID" value="XM_007603490.1"/>
</dbReference>
<dbReference type="Proteomes" id="UP000011082">
    <property type="component" value="Unassembled WGS sequence"/>
</dbReference>
<dbReference type="SUPFAM" id="SSF57798">
    <property type="entry name" value="Casein kinase II beta subunit"/>
    <property type="match status" value="1"/>
</dbReference>
<dbReference type="InterPro" id="IPR016149">
    <property type="entry name" value="Casein_kin_II_reg-sub_N"/>
</dbReference>
<dbReference type="Gene3D" id="2.20.25.20">
    <property type="match status" value="1"/>
</dbReference>
<accession>L2GQ92</accession>